<evidence type="ECO:0000313" key="1">
    <source>
        <dbReference type="EMBL" id="KAF0689343.1"/>
    </source>
</evidence>
<dbReference type="Proteomes" id="UP000478052">
    <property type="component" value="Unassembled WGS sequence"/>
</dbReference>
<reference evidence="1 2" key="1">
    <citation type="submission" date="2019-08" db="EMBL/GenBank/DDBJ databases">
        <title>Whole genome of Aphis craccivora.</title>
        <authorList>
            <person name="Voronova N.V."/>
            <person name="Shulinski R.S."/>
            <person name="Bandarenka Y.V."/>
            <person name="Zhorov D.G."/>
            <person name="Warner D."/>
        </authorList>
    </citation>
    <scope>NUCLEOTIDE SEQUENCE [LARGE SCALE GENOMIC DNA]</scope>
    <source>
        <strain evidence="1">180601</strain>
        <tissue evidence="1">Whole Body</tissue>
    </source>
</reference>
<sequence length="18" mass="2260">MAVSFSRHRDWPEERCRP</sequence>
<protein>
    <submittedName>
        <fullName evidence="1">Uncharacterized protein</fullName>
    </submittedName>
</protein>
<proteinExistence type="predicted"/>
<gene>
    <name evidence="1" type="ORF">FWK35_00038085</name>
</gene>
<organism evidence="1 2">
    <name type="scientific">Aphis craccivora</name>
    <name type="common">Cowpea aphid</name>
    <dbReference type="NCBI Taxonomy" id="307492"/>
    <lineage>
        <taxon>Eukaryota</taxon>
        <taxon>Metazoa</taxon>
        <taxon>Ecdysozoa</taxon>
        <taxon>Arthropoda</taxon>
        <taxon>Hexapoda</taxon>
        <taxon>Insecta</taxon>
        <taxon>Pterygota</taxon>
        <taxon>Neoptera</taxon>
        <taxon>Paraneoptera</taxon>
        <taxon>Hemiptera</taxon>
        <taxon>Sternorrhyncha</taxon>
        <taxon>Aphidomorpha</taxon>
        <taxon>Aphidoidea</taxon>
        <taxon>Aphididae</taxon>
        <taxon>Aphidini</taxon>
        <taxon>Aphis</taxon>
        <taxon>Aphis</taxon>
    </lineage>
</organism>
<comment type="caution">
    <text evidence="1">The sequence shown here is derived from an EMBL/GenBank/DDBJ whole genome shotgun (WGS) entry which is preliminary data.</text>
</comment>
<dbReference type="EMBL" id="VUJU01016329">
    <property type="protein sequence ID" value="KAF0689343.1"/>
    <property type="molecule type" value="Genomic_DNA"/>
</dbReference>
<keyword evidence="2" id="KW-1185">Reference proteome</keyword>
<name>A0A6G0VJA9_APHCR</name>
<evidence type="ECO:0000313" key="2">
    <source>
        <dbReference type="Proteomes" id="UP000478052"/>
    </source>
</evidence>
<accession>A0A6G0VJA9</accession>
<dbReference type="AlphaFoldDB" id="A0A6G0VJA9"/>